<dbReference type="EMBL" id="CAJOBC010004623">
    <property type="protein sequence ID" value="CAF3834762.1"/>
    <property type="molecule type" value="Genomic_DNA"/>
</dbReference>
<dbReference type="Proteomes" id="UP000681722">
    <property type="component" value="Unassembled WGS sequence"/>
</dbReference>
<evidence type="ECO:0000256" key="11">
    <source>
        <dbReference type="SAM" id="Phobius"/>
    </source>
</evidence>
<evidence type="ECO:0000256" key="9">
    <source>
        <dbReference type="ARBA" id="ARBA00023136"/>
    </source>
</evidence>
<keyword evidence="10" id="KW-0407">Ion channel</keyword>
<keyword evidence="4" id="KW-1003">Cell membrane</keyword>
<evidence type="ECO:0000256" key="3">
    <source>
        <dbReference type="ARBA" id="ARBA00022448"/>
    </source>
</evidence>
<dbReference type="PANTHER" id="PTHR21522">
    <property type="entry name" value="PROTON CHANNEL OTOP"/>
    <property type="match status" value="1"/>
</dbReference>
<keyword evidence="7 11" id="KW-1133">Transmembrane helix</keyword>
<organism evidence="12 14">
    <name type="scientific">Didymodactylos carnosus</name>
    <dbReference type="NCBI Taxonomy" id="1234261"/>
    <lineage>
        <taxon>Eukaryota</taxon>
        <taxon>Metazoa</taxon>
        <taxon>Spiralia</taxon>
        <taxon>Gnathifera</taxon>
        <taxon>Rotifera</taxon>
        <taxon>Eurotatoria</taxon>
        <taxon>Bdelloidea</taxon>
        <taxon>Philodinida</taxon>
        <taxon>Philodinidae</taxon>
        <taxon>Didymodactylos</taxon>
    </lineage>
</organism>
<dbReference type="OrthoDB" id="6429739at2759"/>
<protein>
    <recommendedName>
        <fullName evidence="15">Otopetrin</fullName>
    </recommendedName>
</protein>
<feature type="non-terminal residue" evidence="12">
    <location>
        <position position="1"/>
    </location>
</feature>
<evidence type="ECO:0000256" key="8">
    <source>
        <dbReference type="ARBA" id="ARBA00023065"/>
    </source>
</evidence>
<reference evidence="12" key="1">
    <citation type="submission" date="2021-02" db="EMBL/GenBank/DDBJ databases">
        <authorList>
            <person name="Nowell W R."/>
        </authorList>
    </citation>
    <scope>NUCLEOTIDE SEQUENCE</scope>
</reference>
<feature type="transmembrane region" description="Helical" evidence="11">
    <location>
        <begin position="101"/>
        <end position="121"/>
    </location>
</feature>
<evidence type="ECO:0000256" key="10">
    <source>
        <dbReference type="ARBA" id="ARBA00023303"/>
    </source>
</evidence>
<evidence type="ECO:0000313" key="14">
    <source>
        <dbReference type="Proteomes" id="UP000663829"/>
    </source>
</evidence>
<evidence type="ECO:0000256" key="7">
    <source>
        <dbReference type="ARBA" id="ARBA00022989"/>
    </source>
</evidence>
<accession>A0A814LQ50</accession>
<evidence type="ECO:0000313" key="12">
    <source>
        <dbReference type="EMBL" id="CAF1067204.1"/>
    </source>
</evidence>
<keyword evidence="5 11" id="KW-0812">Transmembrane</keyword>
<dbReference type="Pfam" id="PF03189">
    <property type="entry name" value="Otopetrin"/>
    <property type="match status" value="1"/>
</dbReference>
<name>A0A814LQ50_9BILA</name>
<comment type="caution">
    <text evidence="12">The sequence shown here is derived from an EMBL/GenBank/DDBJ whole genome shotgun (WGS) entry which is preliminary data.</text>
</comment>
<comment type="subcellular location">
    <subcellularLocation>
        <location evidence="1">Cell membrane</location>
        <topology evidence="1">Multi-pass membrane protein</topology>
    </subcellularLocation>
</comment>
<dbReference type="GO" id="GO:0015252">
    <property type="term" value="F:proton channel activity"/>
    <property type="evidence" value="ECO:0007669"/>
    <property type="project" value="InterPro"/>
</dbReference>
<dbReference type="InterPro" id="IPR004878">
    <property type="entry name" value="Otopetrin"/>
</dbReference>
<dbReference type="AlphaFoldDB" id="A0A814LQ50"/>
<sequence length="210" mass="24141">GIIITIIIYFIYKDVRKQSEIFDSYLSVVLSKSVQLILICLVIGALSLAYKETRQLKIRWHTAIVFDEALVIFSSLGTYLFATFSLLSAGFTDHIQTLELLTLFVALLTIIECTIQTLFILDGLRRRANTARAKREKPGREFVALLIVLNISLWLLDTFLAKKTETNQIQVNFYDKITWTIIHTVTAPLSMFYRFHSSVCLSDMWQTVYV</sequence>
<dbReference type="PANTHER" id="PTHR21522:SF32">
    <property type="entry name" value="OTOPETRIN-2"/>
    <property type="match status" value="1"/>
</dbReference>
<evidence type="ECO:0000256" key="2">
    <source>
        <dbReference type="ARBA" id="ARBA00006513"/>
    </source>
</evidence>
<evidence type="ECO:0008006" key="15">
    <source>
        <dbReference type="Google" id="ProtNLM"/>
    </source>
</evidence>
<feature type="transmembrane region" description="Helical" evidence="11">
    <location>
        <begin position="142"/>
        <end position="161"/>
    </location>
</feature>
<evidence type="ECO:0000256" key="4">
    <source>
        <dbReference type="ARBA" id="ARBA00022475"/>
    </source>
</evidence>
<keyword evidence="9 11" id="KW-0472">Membrane</keyword>
<proteinExistence type="inferred from homology"/>
<keyword evidence="6" id="KW-0375">Hydrogen ion transport</keyword>
<evidence type="ECO:0000256" key="5">
    <source>
        <dbReference type="ARBA" id="ARBA00022692"/>
    </source>
</evidence>
<evidence type="ECO:0000256" key="1">
    <source>
        <dbReference type="ARBA" id="ARBA00004651"/>
    </source>
</evidence>
<feature type="transmembrane region" description="Helical" evidence="11">
    <location>
        <begin position="70"/>
        <end position="89"/>
    </location>
</feature>
<dbReference type="EMBL" id="CAJNOQ010004623">
    <property type="protein sequence ID" value="CAF1067204.1"/>
    <property type="molecule type" value="Genomic_DNA"/>
</dbReference>
<dbReference type="Proteomes" id="UP000663829">
    <property type="component" value="Unassembled WGS sequence"/>
</dbReference>
<keyword evidence="14" id="KW-1185">Reference proteome</keyword>
<keyword evidence="8" id="KW-0406">Ion transport</keyword>
<gene>
    <name evidence="12" type="ORF">GPM918_LOCUS17085</name>
    <name evidence="13" type="ORF">SRO942_LOCUS17084</name>
</gene>
<evidence type="ECO:0000256" key="6">
    <source>
        <dbReference type="ARBA" id="ARBA00022781"/>
    </source>
</evidence>
<comment type="similarity">
    <text evidence="2">Belongs to the otopetrin family.</text>
</comment>
<dbReference type="GO" id="GO:0005886">
    <property type="term" value="C:plasma membrane"/>
    <property type="evidence" value="ECO:0007669"/>
    <property type="project" value="UniProtKB-SubCell"/>
</dbReference>
<feature type="transmembrane region" description="Helical" evidence="11">
    <location>
        <begin position="33"/>
        <end position="50"/>
    </location>
</feature>
<evidence type="ECO:0000313" key="13">
    <source>
        <dbReference type="EMBL" id="CAF3834762.1"/>
    </source>
</evidence>
<keyword evidence="3" id="KW-0813">Transport</keyword>